<dbReference type="GO" id="GO:0015344">
    <property type="term" value="F:siderophore uptake transmembrane transporter activity"/>
    <property type="evidence" value="ECO:0007669"/>
    <property type="project" value="TreeGrafter"/>
</dbReference>
<dbReference type="OrthoDB" id="101228at2"/>
<keyword evidence="3" id="KW-1134">Transmembrane beta strand</keyword>
<dbReference type="PANTHER" id="PTHR30069">
    <property type="entry name" value="TONB-DEPENDENT OUTER MEMBRANE RECEPTOR"/>
    <property type="match status" value="1"/>
</dbReference>
<evidence type="ECO:0000256" key="4">
    <source>
        <dbReference type="ARBA" id="ARBA00022692"/>
    </source>
</evidence>
<name>E8UX92_TERSS</name>
<evidence type="ECO:0000256" key="2">
    <source>
        <dbReference type="ARBA" id="ARBA00022448"/>
    </source>
</evidence>
<dbReference type="EMBL" id="CP002467">
    <property type="protein sequence ID" value="ADV83055.1"/>
    <property type="molecule type" value="Genomic_DNA"/>
</dbReference>
<keyword evidence="2" id="KW-0813">Transport</keyword>
<gene>
    <name evidence="9" type="ordered locus">AciPR4_2253</name>
</gene>
<dbReference type="Pfam" id="PF07715">
    <property type="entry name" value="Plug"/>
    <property type="match status" value="1"/>
</dbReference>
<keyword evidence="10" id="KW-1185">Reference proteome</keyword>
<dbReference type="GO" id="GO:0009279">
    <property type="term" value="C:cell outer membrane"/>
    <property type="evidence" value="ECO:0007669"/>
    <property type="project" value="UniProtKB-SubCell"/>
</dbReference>
<keyword evidence="6" id="KW-0998">Cell outer membrane</keyword>
<dbReference type="SUPFAM" id="SSF49464">
    <property type="entry name" value="Carboxypeptidase regulatory domain-like"/>
    <property type="match status" value="1"/>
</dbReference>
<dbReference type="HOGENOM" id="CLU_302249_0_0_0"/>
<keyword evidence="4" id="KW-0812">Transmembrane</keyword>
<dbReference type="eggNOG" id="COG4771">
    <property type="taxonomic scope" value="Bacteria"/>
</dbReference>
<organism evidence="9 10">
    <name type="scientific">Terriglobus saanensis (strain ATCC BAA-1853 / DSM 23119 / SP1PR4)</name>
    <dbReference type="NCBI Taxonomy" id="401053"/>
    <lineage>
        <taxon>Bacteria</taxon>
        <taxon>Pseudomonadati</taxon>
        <taxon>Acidobacteriota</taxon>
        <taxon>Terriglobia</taxon>
        <taxon>Terriglobales</taxon>
        <taxon>Acidobacteriaceae</taxon>
        <taxon>Terriglobus</taxon>
    </lineage>
</organism>
<dbReference type="Pfam" id="PF13620">
    <property type="entry name" value="CarboxypepD_reg"/>
    <property type="match status" value="1"/>
</dbReference>
<dbReference type="GO" id="GO:0044718">
    <property type="term" value="P:siderophore transmembrane transport"/>
    <property type="evidence" value="ECO:0007669"/>
    <property type="project" value="TreeGrafter"/>
</dbReference>
<evidence type="ECO:0000313" key="9">
    <source>
        <dbReference type="EMBL" id="ADV83055.1"/>
    </source>
</evidence>
<dbReference type="Gene3D" id="2.170.130.10">
    <property type="entry name" value="TonB-dependent receptor, plug domain"/>
    <property type="match status" value="1"/>
</dbReference>
<feature type="domain" description="TonB-dependent transporter Oar-like beta-barrel" evidence="8">
    <location>
        <begin position="600"/>
        <end position="980"/>
    </location>
</feature>
<dbReference type="InterPro" id="IPR037066">
    <property type="entry name" value="Plug_dom_sf"/>
</dbReference>
<evidence type="ECO:0000256" key="3">
    <source>
        <dbReference type="ARBA" id="ARBA00022452"/>
    </source>
</evidence>
<dbReference type="STRING" id="401053.AciPR4_2253"/>
<protein>
    <submittedName>
        <fullName evidence="9">TonB-dependent receptor plug</fullName>
    </submittedName>
</protein>
<dbReference type="InterPro" id="IPR057601">
    <property type="entry name" value="Oar-like_b-barrel"/>
</dbReference>
<evidence type="ECO:0000313" key="10">
    <source>
        <dbReference type="Proteomes" id="UP000006844"/>
    </source>
</evidence>
<dbReference type="Proteomes" id="UP000006844">
    <property type="component" value="Chromosome"/>
</dbReference>
<keyword evidence="5" id="KW-0472">Membrane</keyword>
<comment type="subcellular location">
    <subcellularLocation>
        <location evidence="1">Cell outer membrane</location>
        <topology evidence="1">Multi-pass membrane protein</topology>
    </subcellularLocation>
</comment>
<sequence length="987" mass="107014">MFARQQVDLAKCQLTPSLVRSIMFIALSLLLLVVSGTATPLCAQTSADGTIHGRVIDGSGAVLAGVSITAHSPAVGGTFKAVSDQEGNYRLTDLPQGTDYTVEAEAPGFEKFIRLGLIVRAGLNVAVDVPLKVGSEQQSVEVSGDAPLIDTQSAEQAVNLSGELLRNIPVTGRHDWSDSLQITPGIVSASSDAQGGQTYFLRGSENENHATLVDGMDIGSFVQNWPSNTISIANESLGDIQIKTGGNDASSPAAMGMVINLASPVGADQYHGSLLYLIGPASFNGNNVAGGNAAASASEQPDFSFGGPIVKQRAWFFASGRYIHRNDGISQTAAQDAYLREISSSFGTFPNESRGFVFLGNSSVQLGTRHRLTALVQYDSRKQDANYQWYTANIAHSQYGGGAYGLRLISQWTSRLTTRFLVSYNNKSVNSSLGAIGGVGSKPQEDIYLTYTSGGGKYTGQGASLATLNNLSSVSVNPADKPTLTGDVTYYVPKAWGTHELGAGFYLEPHELSKVTTYYANNGGIIQQDAALNNPNDPTQGYTIFHTQSVGGTTSFLSSYIGANDYAWYIQDRWHPIARLSITAGLRPDWISGRDEQFKVTTQHSWNYAPRVGVAYVLTKNQKNVVRASWTKITDITNASYLGTAATSTVATTDTYYNSNGTVYDTIVTPASTSSSLGKTFDPNRHQGYVREWLIGYRTQLPGGVVIDASYIDREYRDRPVQIDTNQVYTTTASGTVWSGLVNPALNNTYYVTNNKWNWFVYQGVEVTVSKQTKKLQLFSTYTYSPDHFGGTWQPNDPSAIIEPTKFANNAGLGSVRGNVTNDWTGDTRNRMWQRNQSRTGLTYRAPWGVRLSSTVTAQSGTPGGPVITTLTALGTPYVNQYGPSTLTINGRTVSNPLATPYRFKYTNRGVGQIWCPWLIQWNVLAGREFRITDSQKVEADFNLYNVTNNGSGQQFVNGNNASSATFGSLQNIQQPRSAQISLRYHF</sequence>
<proteinExistence type="predicted"/>
<dbReference type="AlphaFoldDB" id="E8UX92"/>
<dbReference type="InterPro" id="IPR039426">
    <property type="entry name" value="TonB-dep_rcpt-like"/>
</dbReference>
<evidence type="ECO:0000259" key="8">
    <source>
        <dbReference type="Pfam" id="PF25183"/>
    </source>
</evidence>
<feature type="domain" description="TonB-dependent receptor plug" evidence="7">
    <location>
        <begin position="171"/>
        <end position="250"/>
    </location>
</feature>
<dbReference type="SUPFAM" id="SSF56935">
    <property type="entry name" value="Porins"/>
    <property type="match status" value="1"/>
</dbReference>
<keyword evidence="9" id="KW-0675">Receptor</keyword>
<reference evidence="9 10" key="1">
    <citation type="journal article" date="2012" name="Stand. Genomic Sci.">
        <title>Complete genome sequence of Terriglobus saanensis type strain SP1PR4(T), an Acidobacteria from tundra soil.</title>
        <authorList>
            <person name="Rawat S.R."/>
            <person name="Mannisto M.K."/>
            <person name="Starovoytov V."/>
            <person name="Goodwin L."/>
            <person name="Nolan M."/>
            <person name="Hauser L."/>
            <person name="Land M."/>
            <person name="Davenport K.W."/>
            <person name="Woyke T."/>
            <person name="Haggblom M.M."/>
        </authorList>
    </citation>
    <scope>NUCLEOTIDE SEQUENCE</scope>
    <source>
        <strain evidence="10">ATCC BAA-1853 / DSM 23119 / SP1PR4</strain>
    </source>
</reference>
<accession>E8UX92</accession>
<evidence type="ECO:0000256" key="1">
    <source>
        <dbReference type="ARBA" id="ARBA00004571"/>
    </source>
</evidence>
<dbReference type="Gene3D" id="2.60.40.1120">
    <property type="entry name" value="Carboxypeptidase-like, regulatory domain"/>
    <property type="match status" value="1"/>
</dbReference>
<evidence type="ECO:0000256" key="5">
    <source>
        <dbReference type="ARBA" id="ARBA00023136"/>
    </source>
</evidence>
<dbReference type="InterPro" id="IPR008969">
    <property type="entry name" value="CarboxyPept-like_regulatory"/>
</dbReference>
<dbReference type="Gene3D" id="2.40.170.20">
    <property type="entry name" value="TonB-dependent receptor, beta-barrel domain"/>
    <property type="match status" value="1"/>
</dbReference>
<evidence type="ECO:0000259" key="7">
    <source>
        <dbReference type="Pfam" id="PF07715"/>
    </source>
</evidence>
<dbReference type="InterPro" id="IPR012910">
    <property type="entry name" value="Plug_dom"/>
</dbReference>
<dbReference type="InterPro" id="IPR036942">
    <property type="entry name" value="Beta-barrel_TonB_sf"/>
</dbReference>
<dbReference type="KEGG" id="tsa:AciPR4_2253"/>
<dbReference type="Pfam" id="PF25183">
    <property type="entry name" value="OMP_b-brl_4"/>
    <property type="match status" value="1"/>
</dbReference>
<dbReference type="PANTHER" id="PTHR30069:SF46">
    <property type="entry name" value="OAR PROTEIN"/>
    <property type="match status" value="1"/>
</dbReference>
<evidence type="ECO:0000256" key="6">
    <source>
        <dbReference type="ARBA" id="ARBA00023237"/>
    </source>
</evidence>